<evidence type="ECO:0000313" key="2">
    <source>
        <dbReference type="Proteomes" id="UP000319769"/>
    </source>
</evidence>
<proteinExistence type="predicted"/>
<dbReference type="RefSeq" id="WP_144762106.1">
    <property type="nucleotide sequence ID" value="NZ_VMNW02000021.1"/>
</dbReference>
<evidence type="ECO:0008006" key="3">
    <source>
        <dbReference type="Google" id="ProtNLM"/>
    </source>
</evidence>
<keyword evidence="2" id="KW-1185">Reference proteome</keyword>
<dbReference type="SUPFAM" id="SSF159245">
    <property type="entry name" value="AttH-like"/>
    <property type="match status" value="1"/>
</dbReference>
<dbReference type="Gene3D" id="2.40.370.10">
    <property type="entry name" value="AttH-like domain"/>
    <property type="match status" value="1"/>
</dbReference>
<accession>A0A5N0V212</accession>
<reference evidence="1" key="1">
    <citation type="submission" date="2019-09" db="EMBL/GenBank/DDBJ databases">
        <authorList>
            <person name="Teo W.F.A."/>
            <person name="Duangmal K."/>
        </authorList>
    </citation>
    <scope>NUCLEOTIDE SEQUENCE [LARGE SCALE GENOMIC DNA]</scope>
    <source>
        <strain evidence="1">K81G1</strain>
    </source>
</reference>
<dbReference type="OrthoDB" id="333076at2"/>
<dbReference type="EMBL" id="VMNW02000021">
    <property type="protein sequence ID" value="KAA9160469.1"/>
    <property type="molecule type" value="Genomic_DNA"/>
</dbReference>
<name>A0A5N0V212_9PSEU</name>
<gene>
    <name evidence="1" type="ORF">FPZ12_016665</name>
</gene>
<dbReference type="Proteomes" id="UP000319769">
    <property type="component" value="Unassembled WGS sequence"/>
</dbReference>
<sequence length="348" mass="39486">MITEYDDFFCHQTIEPIAHVSQNERSWGERTYITISDPERFAIDVGMSMYPNSDAMEAYAIATVPGKQWSFRASRDLSAGRYPLWAGPSHMEIVTPMKHWKMRADPNESGISYDLEFVSRGAPYMIRQPEVRKNARLIHSDIYVFQPGRVNGTLTLDDKTFELDGVGAHRDRTWGLRAAGEGVLPHGVLAWVAGDFKDYSLVIHIRDRGDGVPQVRDGAIFSENGDISPLVEFDHDLEFDHDSRQFLKGTLRVTDFDGRTYDLEIEPKFRMYLSGAGYVTEPSRRRGRQGNSFWQERWDLTDPEQVAKVEGLNDNISVIRCNGEEGTGVIETSLGVHHRYQVAPANIV</sequence>
<evidence type="ECO:0000313" key="1">
    <source>
        <dbReference type="EMBL" id="KAA9160469.1"/>
    </source>
</evidence>
<organism evidence="1 2">
    <name type="scientific">Amycolatopsis acidicola</name>
    <dbReference type="NCBI Taxonomy" id="2596893"/>
    <lineage>
        <taxon>Bacteria</taxon>
        <taxon>Bacillati</taxon>
        <taxon>Actinomycetota</taxon>
        <taxon>Actinomycetes</taxon>
        <taxon>Pseudonocardiales</taxon>
        <taxon>Pseudonocardiaceae</taxon>
        <taxon>Amycolatopsis</taxon>
    </lineage>
</organism>
<dbReference type="InterPro" id="IPR023374">
    <property type="entry name" value="AttH-like_dom_sf"/>
</dbReference>
<comment type="caution">
    <text evidence="1">The sequence shown here is derived from an EMBL/GenBank/DDBJ whole genome shotgun (WGS) entry which is preliminary data.</text>
</comment>
<protein>
    <recommendedName>
        <fullName evidence="3">AttH domain-containing protein</fullName>
    </recommendedName>
</protein>
<dbReference type="AlphaFoldDB" id="A0A5N0V212"/>